<dbReference type="Proteomes" id="UP000799324">
    <property type="component" value="Unassembled WGS sequence"/>
</dbReference>
<reference evidence="2" key="1">
    <citation type="journal article" date="2020" name="Stud. Mycol.">
        <title>101 Dothideomycetes genomes: a test case for predicting lifestyles and emergence of pathogens.</title>
        <authorList>
            <person name="Haridas S."/>
            <person name="Albert R."/>
            <person name="Binder M."/>
            <person name="Bloem J."/>
            <person name="Labutti K."/>
            <person name="Salamov A."/>
            <person name="Andreopoulos B."/>
            <person name="Baker S."/>
            <person name="Barry K."/>
            <person name="Bills G."/>
            <person name="Bluhm B."/>
            <person name="Cannon C."/>
            <person name="Castanera R."/>
            <person name="Culley D."/>
            <person name="Daum C."/>
            <person name="Ezra D."/>
            <person name="Gonzalez J."/>
            <person name="Henrissat B."/>
            <person name="Kuo A."/>
            <person name="Liang C."/>
            <person name="Lipzen A."/>
            <person name="Lutzoni F."/>
            <person name="Magnuson J."/>
            <person name="Mondo S."/>
            <person name="Nolan M."/>
            <person name="Ohm R."/>
            <person name="Pangilinan J."/>
            <person name="Park H.-J."/>
            <person name="Ramirez L."/>
            <person name="Alfaro M."/>
            <person name="Sun H."/>
            <person name="Tritt A."/>
            <person name="Yoshinaga Y."/>
            <person name="Zwiers L.-H."/>
            <person name="Turgeon B."/>
            <person name="Goodwin S."/>
            <person name="Spatafora J."/>
            <person name="Crous P."/>
            <person name="Grigoriev I."/>
        </authorList>
    </citation>
    <scope>NUCLEOTIDE SEQUENCE</scope>
    <source>
        <strain evidence="2">CBS 122681</strain>
    </source>
</reference>
<sequence>MLERPLRISKLSFRYLGLSAVFAGVVLSVAHLLRMRTQVAPARTVASTQTYKDLRQVPHGRHQRIPLRSIWLHDSLLQRAASA</sequence>
<protein>
    <submittedName>
        <fullName evidence="2">Uncharacterized protein</fullName>
    </submittedName>
</protein>
<organism evidence="2 3">
    <name type="scientific">Lophiostoma macrostomum CBS 122681</name>
    <dbReference type="NCBI Taxonomy" id="1314788"/>
    <lineage>
        <taxon>Eukaryota</taxon>
        <taxon>Fungi</taxon>
        <taxon>Dikarya</taxon>
        <taxon>Ascomycota</taxon>
        <taxon>Pezizomycotina</taxon>
        <taxon>Dothideomycetes</taxon>
        <taxon>Pleosporomycetidae</taxon>
        <taxon>Pleosporales</taxon>
        <taxon>Lophiostomataceae</taxon>
        <taxon>Lophiostoma</taxon>
    </lineage>
</organism>
<evidence type="ECO:0000313" key="3">
    <source>
        <dbReference type="Proteomes" id="UP000799324"/>
    </source>
</evidence>
<keyword evidence="1" id="KW-0472">Membrane</keyword>
<proteinExistence type="predicted"/>
<dbReference type="EMBL" id="MU004391">
    <property type="protein sequence ID" value="KAF2652904.1"/>
    <property type="molecule type" value="Genomic_DNA"/>
</dbReference>
<keyword evidence="1" id="KW-0812">Transmembrane</keyword>
<feature type="transmembrane region" description="Helical" evidence="1">
    <location>
        <begin position="12"/>
        <end position="33"/>
    </location>
</feature>
<accession>A0A6A6T2Y9</accession>
<name>A0A6A6T2Y9_9PLEO</name>
<evidence type="ECO:0000256" key="1">
    <source>
        <dbReference type="SAM" id="Phobius"/>
    </source>
</evidence>
<evidence type="ECO:0000313" key="2">
    <source>
        <dbReference type="EMBL" id="KAF2652904.1"/>
    </source>
</evidence>
<gene>
    <name evidence="2" type="ORF">K491DRAFT_26807</name>
</gene>
<keyword evidence="1" id="KW-1133">Transmembrane helix</keyword>
<dbReference type="AlphaFoldDB" id="A0A6A6T2Y9"/>
<keyword evidence="3" id="KW-1185">Reference proteome</keyword>